<comment type="caution">
    <text evidence="8">The sequence shown here is derived from an EMBL/GenBank/DDBJ whole genome shotgun (WGS) entry which is preliminary data.</text>
</comment>
<accession>A0A3M7D2Q2</accession>
<dbReference type="SUPFAM" id="SSF81296">
    <property type="entry name" value="E set domains"/>
    <property type="match status" value="1"/>
</dbReference>
<feature type="domain" description="Oxidoreductase molybdopterin-binding" evidence="6">
    <location>
        <begin position="110"/>
        <end position="160"/>
    </location>
</feature>
<dbReference type="EMBL" id="QWIO01002290">
    <property type="protein sequence ID" value="RMY58598.1"/>
    <property type="molecule type" value="Genomic_DNA"/>
</dbReference>
<feature type="domain" description="Oxidoreductase molybdopterin-binding" evidence="6">
    <location>
        <begin position="231"/>
        <end position="272"/>
    </location>
</feature>
<evidence type="ECO:0000256" key="4">
    <source>
        <dbReference type="ARBA" id="ARBA00023002"/>
    </source>
</evidence>
<evidence type="ECO:0000256" key="5">
    <source>
        <dbReference type="SAM" id="MobiDB-lite"/>
    </source>
</evidence>
<dbReference type="GO" id="GO:0006790">
    <property type="term" value="P:sulfur compound metabolic process"/>
    <property type="evidence" value="ECO:0007669"/>
    <property type="project" value="TreeGrafter"/>
</dbReference>
<gene>
    <name evidence="8" type="ORF">D0864_13354</name>
</gene>
<dbReference type="PRINTS" id="PR00407">
    <property type="entry name" value="EUMOPTERIN"/>
</dbReference>
<keyword evidence="3" id="KW-0479">Metal-binding</keyword>
<feature type="region of interest" description="Disordered" evidence="5">
    <location>
        <begin position="154"/>
        <end position="236"/>
    </location>
</feature>
<dbReference type="GO" id="GO:0030151">
    <property type="term" value="F:molybdenum ion binding"/>
    <property type="evidence" value="ECO:0007669"/>
    <property type="project" value="InterPro"/>
</dbReference>
<evidence type="ECO:0008006" key="10">
    <source>
        <dbReference type="Google" id="ProtNLM"/>
    </source>
</evidence>
<keyword evidence="2" id="KW-0500">Molybdenum</keyword>
<organism evidence="8 9">
    <name type="scientific">Hortaea werneckii</name>
    <name type="common">Black yeast</name>
    <name type="synonym">Cladosporium werneckii</name>
    <dbReference type="NCBI Taxonomy" id="91943"/>
    <lineage>
        <taxon>Eukaryota</taxon>
        <taxon>Fungi</taxon>
        <taxon>Dikarya</taxon>
        <taxon>Ascomycota</taxon>
        <taxon>Pezizomycotina</taxon>
        <taxon>Dothideomycetes</taxon>
        <taxon>Dothideomycetidae</taxon>
        <taxon>Mycosphaerellales</taxon>
        <taxon>Teratosphaeriaceae</taxon>
        <taxon>Hortaea</taxon>
    </lineage>
</organism>
<feature type="domain" description="Moybdenum cofactor oxidoreductase dimerisation" evidence="7">
    <location>
        <begin position="332"/>
        <end position="398"/>
    </location>
</feature>
<reference evidence="8 9" key="1">
    <citation type="journal article" date="2018" name="BMC Genomics">
        <title>Genomic evidence for intraspecific hybridization in a clonal and extremely halotolerant yeast.</title>
        <authorList>
            <person name="Gostincar C."/>
            <person name="Stajich J.E."/>
            <person name="Zupancic J."/>
            <person name="Zalar P."/>
            <person name="Gunde-Cimerman N."/>
        </authorList>
    </citation>
    <scope>NUCLEOTIDE SEQUENCE [LARGE SCALE GENOMIC DNA]</scope>
    <source>
        <strain evidence="8 9">EXF-10513</strain>
    </source>
</reference>
<dbReference type="Gene3D" id="2.60.40.650">
    <property type="match status" value="1"/>
</dbReference>
<dbReference type="VEuPathDB" id="FungiDB:BTJ68_13413"/>
<feature type="non-terminal residue" evidence="8">
    <location>
        <position position="1"/>
    </location>
</feature>
<dbReference type="Pfam" id="PF03404">
    <property type="entry name" value="Mo-co_dimer"/>
    <property type="match status" value="1"/>
</dbReference>
<evidence type="ECO:0000256" key="2">
    <source>
        <dbReference type="ARBA" id="ARBA00022505"/>
    </source>
</evidence>
<dbReference type="AlphaFoldDB" id="A0A3M7D2Q2"/>
<evidence type="ECO:0000313" key="9">
    <source>
        <dbReference type="Proteomes" id="UP000269539"/>
    </source>
</evidence>
<dbReference type="GO" id="GO:0008482">
    <property type="term" value="F:sulfite oxidase activity"/>
    <property type="evidence" value="ECO:0007669"/>
    <property type="project" value="TreeGrafter"/>
</dbReference>
<evidence type="ECO:0000259" key="6">
    <source>
        <dbReference type="Pfam" id="PF00174"/>
    </source>
</evidence>
<evidence type="ECO:0000256" key="1">
    <source>
        <dbReference type="ARBA" id="ARBA00001924"/>
    </source>
</evidence>
<dbReference type="Pfam" id="PF00174">
    <property type="entry name" value="Oxidored_molyb"/>
    <property type="match status" value="2"/>
</dbReference>
<dbReference type="InterPro" id="IPR000572">
    <property type="entry name" value="OxRdtase_Mopterin-bd_dom"/>
</dbReference>
<dbReference type="InterPro" id="IPR014756">
    <property type="entry name" value="Ig_E-set"/>
</dbReference>
<dbReference type="PANTHER" id="PTHR19372:SF7">
    <property type="entry name" value="SULFITE OXIDASE, MITOCHONDRIAL"/>
    <property type="match status" value="1"/>
</dbReference>
<evidence type="ECO:0000313" key="8">
    <source>
        <dbReference type="EMBL" id="RMY58598.1"/>
    </source>
</evidence>
<comment type="cofactor">
    <cofactor evidence="1">
        <name>Mo-molybdopterin</name>
        <dbReference type="ChEBI" id="CHEBI:71302"/>
    </cofactor>
</comment>
<name>A0A3M7D2Q2_HORWE</name>
<dbReference type="Gene3D" id="3.90.420.10">
    <property type="entry name" value="Oxidoreductase, molybdopterin-binding domain"/>
    <property type="match status" value="2"/>
</dbReference>
<dbReference type="PANTHER" id="PTHR19372">
    <property type="entry name" value="SULFITE REDUCTASE"/>
    <property type="match status" value="1"/>
</dbReference>
<dbReference type="GO" id="GO:0005739">
    <property type="term" value="C:mitochondrion"/>
    <property type="evidence" value="ECO:0007669"/>
    <property type="project" value="TreeGrafter"/>
</dbReference>
<dbReference type="InterPro" id="IPR036374">
    <property type="entry name" value="OxRdtase_Mopterin-bd_sf"/>
</dbReference>
<dbReference type="SUPFAM" id="SSF56524">
    <property type="entry name" value="Oxidoreductase molybdopterin-binding domain"/>
    <property type="match status" value="1"/>
</dbReference>
<evidence type="ECO:0000256" key="3">
    <source>
        <dbReference type="ARBA" id="ARBA00022723"/>
    </source>
</evidence>
<keyword evidence="4" id="KW-0560">Oxidoreductase</keyword>
<dbReference type="InterPro" id="IPR008335">
    <property type="entry name" value="Mopterin_OxRdtase_euk"/>
</dbReference>
<feature type="compositionally biased region" description="Basic and acidic residues" evidence="5">
    <location>
        <begin position="157"/>
        <end position="192"/>
    </location>
</feature>
<sequence>DRIQLDYENPAAFWKAFAANLPSNVTGPRNRIPLTRQLLLRTLQFHRTERYSKEERPTLSSRIHNILLWQPCRNYQKPLPPLNREPPIQDLTSTFLTPSDSAYDRNHGILAHLNAETHRIRVDGAVNQTLDLSLSNLHHDFPQHAVVRTIQCAGNRRTHDAEPAPRSPRPELARRRDHEQPVERDPRLRDILAKAGEASRSALPSQATAHYPTDPGSTGRWRSPDSRRRWTGAPLTANHGFPVRVVAPGIAGARAVKWVDRVTVQRGESGNVYMQRDYKVLPPEVRDSQQAEGYWGCTPPVQEMPVNSAIRFPRRGRDSGARGRRVCGGEWSWTEAELLRSPEEGEEGKWAWKLGRARVRVPEGWEKTTVYSRATDKAGNTQPERSQWNLRGVCYNGYGEAADVMIKQVNAIFPSFIPPFSFFRPLILVFLGGKYCEICPLFQFLKRGKIKAKRKGRKANPPLVAACIKCEEMIDSPGPERHFATLPPPTKPELVISAALKIPSLAA</sequence>
<dbReference type="GO" id="GO:0020037">
    <property type="term" value="F:heme binding"/>
    <property type="evidence" value="ECO:0007669"/>
    <property type="project" value="TreeGrafter"/>
</dbReference>
<dbReference type="InterPro" id="IPR005066">
    <property type="entry name" value="MoCF_OxRdtse_dimer"/>
</dbReference>
<proteinExistence type="predicted"/>
<evidence type="ECO:0000259" key="7">
    <source>
        <dbReference type="Pfam" id="PF03404"/>
    </source>
</evidence>
<dbReference type="Proteomes" id="UP000269539">
    <property type="component" value="Unassembled WGS sequence"/>
</dbReference>
<dbReference type="GO" id="GO:0043546">
    <property type="term" value="F:molybdopterin cofactor binding"/>
    <property type="evidence" value="ECO:0007669"/>
    <property type="project" value="TreeGrafter"/>
</dbReference>
<protein>
    <recommendedName>
        <fullName evidence="10">Oxidoreductase molybdopterin-binding domain-containing protein</fullName>
    </recommendedName>
</protein>